<proteinExistence type="predicted"/>
<comment type="caution">
    <text evidence="1">The sequence shown here is derived from an EMBL/GenBank/DDBJ whole genome shotgun (WGS) entry which is preliminary data.</text>
</comment>
<keyword evidence="2" id="KW-1185">Reference proteome</keyword>
<accession>A0ABS2LS08</accession>
<sequence length="91" mass="9521">MIIGDAEVGVPALVFDQSVSQRGRELLGSVISAFDIQQCPHVGLVATSSSGDVLPIDPGNPKAPDLQVTSDAKALGYNPSLQHDAHDETRV</sequence>
<reference evidence="1 2" key="1">
    <citation type="submission" date="2021-01" db="EMBL/GenBank/DDBJ databases">
        <title>Sequencing the genomes of 1000 actinobacteria strains.</title>
        <authorList>
            <person name="Klenk H.-P."/>
        </authorList>
    </citation>
    <scope>NUCLEOTIDE SEQUENCE [LARGE SCALE GENOMIC DNA]</scope>
    <source>
        <strain evidence="1 2">DSM 100204</strain>
    </source>
</reference>
<name>A0ABS2LS08_9ACTN</name>
<dbReference type="RefSeq" id="WP_204942118.1">
    <property type="nucleotide sequence ID" value="NZ_JAFBBP010000001.1"/>
</dbReference>
<gene>
    <name evidence="1" type="ORF">JOD64_002193</name>
</gene>
<dbReference type="EMBL" id="JAFBBP010000001">
    <property type="protein sequence ID" value="MBM7490971.1"/>
    <property type="molecule type" value="Genomic_DNA"/>
</dbReference>
<evidence type="ECO:0000313" key="2">
    <source>
        <dbReference type="Proteomes" id="UP000764837"/>
    </source>
</evidence>
<organism evidence="1 2">
    <name type="scientific">Micromonospora luteifusca</name>
    <dbReference type="NCBI Taxonomy" id="709860"/>
    <lineage>
        <taxon>Bacteria</taxon>
        <taxon>Bacillati</taxon>
        <taxon>Actinomycetota</taxon>
        <taxon>Actinomycetes</taxon>
        <taxon>Micromonosporales</taxon>
        <taxon>Micromonosporaceae</taxon>
        <taxon>Micromonospora</taxon>
    </lineage>
</organism>
<evidence type="ECO:0000313" key="1">
    <source>
        <dbReference type="EMBL" id="MBM7490971.1"/>
    </source>
</evidence>
<protein>
    <submittedName>
        <fullName evidence="1">Uncharacterized protein</fullName>
    </submittedName>
</protein>
<dbReference type="Proteomes" id="UP000764837">
    <property type="component" value="Unassembled WGS sequence"/>
</dbReference>